<dbReference type="InterPro" id="IPR007837">
    <property type="entry name" value="DinB"/>
</dbReference>
<dbReference type="Gene3D" id="1.20.120.450">
    <property type="entry name" value="dinb family like domain"/>
    <property type="match status" value="1"/>
</dbReference>
<evidence type="ECO:0000256" key="1">
    <source>
        <dbReference type="ARBA" id="ARBA00008635"/>
    </source>
</evidence>
<protein>
    <recommendedName>
        <fullName evidence="6">Damage-inducible protein DinB</fullName>
    </recommendedName>
</protein>
<dbReference type="RefSeq" id="WP_137089424.1">
    <property type="nucleotide sequence ID" value="NZ_CP028923.1"/>
</dbReference>
<reference evidence="4 5" key="1">
    <citation type="submission" date="2018-04" db="EMBL/GenBank/DDBJ databases">
        <title>Complete genome uncultured novel isolate.</title>
        <authorList>
            <person name="Merlino G."/>
        </authorList>
    </citation>
    <scope>NUCLEOTIDE SEQUENCE [LARGE SCALE GENOMIC DNA]</scope>
    <source>
        <strain evidence="5">R1DC9</strain>
    </source>
</reference>
<evidence type="ECO:0000313" key="5">
    <source>
        <dbReference type="Proteomes" id="UP000298616"/>
    </source>
</evidence>
<feature type="binding site" evidence="3">
    <location>
        <position position="113"/>
    </location>
    <ligand>
        <name>a divalent metal cation</name>
        <dbReference type="ChEBI" id="CHEBI:60240"/>
    </ligand>
</feature>
<dbReference type="AlphaFoldDB" id="A0A4D7JK44"/>
<sequence>MEKLFEFNFELNNTFCDFTVRNSCYDNKIRLLLSHIINAQEIWISRIQNEKASLEIWEELSPGSLKEYNEIHLKKFIDIISSRDHDEIISYNSLSGKSYTTSVRDILTHVAFHGIHHRAQVAQLLSEKSIKPPPSDYIYYIRESKTN</sequence>
<keyword evidence="2 3" id="KW-0479">Metal-binding</keyword>
<dbReference type="GO" id="GO:0046872">
    <property type="term" value="F:metal ion binding"/>
    <property type="evidence" value="ECO:0007669"/>
    <property type="project" value="UniProtKB-KW"/>
</dbReference>
<organism evidence="4 5">
    <name type="scientific">Mangrovivirga cuniculi</name>
    <dbReference type="NCBI Taxonomy" id="2715131"/>
    <lineage>
        <taxon>Bacteria</taxon>
        <taxon>Pseudomonadati</taxon>
        <taxon>Bacteroidota</taxon>
        <taxon>Cytophagia</taxon>
        <taxon>Cytophagales</taxon>
        <taxon>Mangrovivirgaceae</taxon>
        <taxon>Mangrovivirga</taxon>
    </lineage>
</organism>
<gene>
    <name evidence="4" type="ORF">DCC35_03165</name>
</gene>
<evidence type="ECO:0008006" key="6">
    <source>
        <dbReference type="Google" id="ProtNLM"/>
    </source>
</evidence>
<evidence type="ECO:0000256" key="3">
    <source>
        <dbReference type="PIRSR" id="PIRSR607837-1"/>
    </source>
</evidence>
<keyword evidence="5" id="KW-1185">Reference proteome</keyword>
<dbReference type="InterPro" id="IPR034660">
    <property type="entry name" value="DinB/YfiT-like"/>
</dbReference>
<feature type="binding site" evidence="3">
    <location>
        <position position="117"/>
    </location>
    <ligand>
        <name>a divalent metal cation</name>
        <dbReference type="ChEBI" id="CHEBI:60240"/>
    </ligand>
</feature>
<dbReference type="PANTHER" id="PTHR37302:SF3">
    <property type="entry name" value="DAMAGE-INDUCIBLE PROTEIN DINB"/>
    <property type="match status" value="1"/>
</dbReference>
<name>A0A4D7JK44_9BACT</name>
<comment type="similarity">
    <text evidence="1">Belongs to the DinB family.</text>
</comment>
<dbReference type="PANTHER" id="PTHR37302">
    <property type="entry name" value="SLR1116 PROTEIN"/>
    <property type="match status" value="1"/>
</dbReference>
<evidence type="ECO:0000256" key="2">
    <source>
        <dbReference type="ARBA" id="ARBA00022723"/>
    </source>
</evidence>
<feature type="binding site" evidence="3">
    <location>
        <position position="35"/>
    </location>
    <ligand>
        <name>a divalent metal cation</name>
        <dbReference type="ChEBI" id="CHEBI:60240"/>
    </ligand>
</feature>
<accession>A0A4D7JK44</accession>
<evidence type="ECO:0000313" key="4">
    <source>
        <dbReference type="EMBL" id="QCK13830.1"/>
    </source>
</evidence>
<dbReference type="Proteomes" id="UP000298616">
    <property type="component" value="Chromosome"/>
</dbReference>
<dbReference type="Pfam" id="PF05163">
    <property type="entry name" value="DinB"/>
    <property type="match status" value="1"/>
</dbReference>
<dbReference type="EMBL" id="CP028923">
    <property type="protein sequence ID" value="QCK13830.1"/>
    <property type="molecule type" value="Genomic_DNA"/>
</dbReference>
<dbReference type="OrthoDB" id="9811413at2"/>
<dbReference type="KEGG" id="fpf:DCC35_03165"/>
<dbReference type="SUPFAM" id="SSF109854">
    <property type="entry name" value="DinB/YfiT-like putative metalloenzymes"/>
    <property type="match status" value="1"/>
</dbReference>
<proteinExistence type="inferred from homology"/>